<organism evidence="3 4">
    <name type="scientific">Falsiroseomonas tokyonensis</name>
    <dbReference type="NCBI Taxonomy" id="430521"/>
    <lineage>
        <taxon>Bacteria</taxon>
        <taxon>Pseudomonadati</taxon>
        <taxon>Pseudomonadota</taxon>
        <taxon>Alphaproteobacteria</taxon>
        <taxon>Acetobacterales</taxon>
        <taxon>Roseomonadaceae</taxon>
        <taxon>Falsiroseomonas</taxon>
    </lineage>
</organism>
<evidence type="ECO:0000313" key="3">
    <source>
        <dbReference type="EMBL" id="MFC3000997.1"/>
    </source>
</evidence>
<evidence type="ECO:0000256" key="2">
    <source>
        <dbReference type="SAM" id="Phobius"/>
    </source>
</evidence>
<keyword evidence="1 2" id="KW-0472">Membrane</keyword>
<gene>
    <name evidence="1" type="primary">ctaG</name>
    <name evidence="3" type="ORF">ACFOD3_13925</name>
</gene>
<protein>
    <recommendedName>
        <fullName evidence="1">Cytochrome c oxidase assembly protein CtaG</fullName>
    </recommendedName>
</protein>
<sequence length="215" mass="23383">MTQDPKSPQIRPQDRQALLARRNRRTALAAFTGVAGMVGVSFAAVPLYDLFCRVTGFNGTPMIGGAPAPGAGEQVLTIRFNANTQPNLPWRFEPAVPSLRLRVGEEGVAFYNASATGDRPSTGISTYNVTPEVVGKYFHKTACFCFEEQTLQPGQQVDMPLAFWVDPAIAQDPNTRDIRTITVNYTFFRSLNDADRAGALASAGPHVGRRQNPTP</sequence>
<keyword evidence="4" id="KW-1185">Reference proteome</keyword>
<feature type="topological domain" description="Cytoplasmic" evidence="1">
    <location>
        <begin position="1"/>
        <end position="21"/>
    </location>
</feature>
<dbReference type="Proteomes" id="UP001595420">
    <property type="component" value="Unassembled WGS sequence"/>
</dbReference>
<comment type="similarity">
    <text evidence="1">Belongs to the COX11/CtaG family.</text>
</comment>
<keyword evidence="1 2" id="KW-0812">Transmembrane</keyword>
<feature type="transmembrane region" description="Helical" evidence="2">
    <location>
        <begin position="27"/>
        <end position="48"/>
    </location>
</feature>
<evidence type="ECO:0000256" key="1">
    <source>
        <dbReference type="HAMAP-Rule" id="MF_00155"/>
    </source>
</evidence>
<comment type="function">
    <text evidence="1">Exerts its effect at some terminal stage of cytochrome c oxidase synthesis, probably by being involved in the insertion of the copper B into subunit I.</text>
</comment>
<dbReference type="RefSeq" id="WP_216837097.1">
    <property type="nucleotide sequence ID" value="NZ_JAFNJS010000004.1"/>
</dbReference>
<dbReference type="PANTHER" id="PTHR21320">
    <property type="entry name" value="CYTOCHROME C OXIDASE ASSEMBLY PROTEIN COX11-RELATED"/>
    <property type="match status" value="1"/>
</dbReference>
<comment type="caution">
    <text evidence="3">The sequence shown here is derived from an EMBL/GenBank/DDBJ whole genome shotgun (WGS) entry which is preliminary data.</text>
</comment>
<keyword evidence="1" id="KW-0997">Cell inner membrane</keyword>
<feature type="topological domain" description="Periplasmic" evidence="1">
    <location>
        <begin position="45"/>
        <end position="215"/>
    </location>
</feature>
<comment type="subcellular location">
    <subcellularLocation>
        <location evidence="1">Cell inner membrane</location>
        <topology evidence="1">Single-pass type II membrane protein</topology>
        <orientation evidence="1">Periplasmic side</orientation>
    </subcellularLocation>
</comment>
<keyword evidence="1" id="KW-0186">Copper</keyword>
<dbReference type="PIRSF" id="PIRSF005413">
    <property type="entry name" value="COX11"/>
    <property type="match status" value="1"/>
</dbReference>
<keyword evidence="1" id="KW-0735">Signal-anchor</keyword>
<reference evidence="4" key="1">
    <citation type="journal article" date="2019" name="Int. J. Syst. Evol. Microbiol.">
        <title>The Global Catalogue of Microorganisms (GCM) 10K type strain sequencing project: providing services to taxonomists for standard genome sequencing and annotation.</title>
        <authorList>
            <consortium name="The Broad Institute Genomics Platform"/>
            <consortium name="The Broad Institute Genome Sequencing Center for Infectious Disease"/>
            <person name="Wu L."/>
            <person name="Ma J."/>
        </authorList>
    </citation>
    <scope>NUCLEOTIDE SEQUENCE [LARGE SCALE GENOMIC DNA]</scope>
    <source>
        <strain evidence="4">CGMCC 1.16855</strain>
    </source>
</reference>
<dbReference type="HAMAP" id="MF_00155">
    <property type="entry name" value="CtaG"/>
    <property type="match status" value="1"/>
</dbReference>
<dbReference type="InterPro" id="IPR007533">
    <property type="entry name" value="Cyt_c_oxidase_assmbl_CtaG"/>
</dbReference>
<proteinExistence type="inferred from homology"/>
<name>A0ABV7BTG0_9PROT</name>
<dbReference type="NCBIfam" id="NF003465">
    <property type="entry name" value="PRK05089.1"/>
    <property type="match status" value="1"/>
</dbReference>
<keyword evidence="1 2" id="KW-1133">Transmembrane helix</keyword>
<dbReference type="Pfam" id="PF04442">
    <property type="entry name" value="CtaG_Cox11"/>
    <property type="match status" value="1"/>
</dbReference>
<dbReference type="EMBL" id="JBHRSB010000004">
    <property type="protein sequence ID" value="MFC3000997.1"/>
    <property type="molecule type" value="Genomic_DNA"/>
</dbReference>
<evidence type="ECO:0000313" key="4">
    <source>
        <dbReference type="Proteomes" id="UP001595420"/>
    </source>
</evidence>
<dbReference type="PANTHER" id="PTHR21320:SF3">
    <property type="entry name" value="CYTOCHROME C OXIDASE ASSEMBLY PROTEIN COX11, MITOCHONDRIAL-RELATED"/>
    <property type="match status" value="1"/>
</dbReference>
<keyword evidence="1" id="KW-1003">Cell membrane</keyword>
<accession>A0ABV7BTG0</accession>